<dbReference type="EMBL" id="LN891236">
    <property type="protein sequence ID" value="CUS07190.1"/>
    <property type="molecule type" value="Genomic_DNA"/>
</dbReference>
<feature type="non-terminal residue" evidence="1">
    <location>
        <position position="243"/>
    </location>
</feature>
<dbReference type="Proteomes" id="UP001412239">
    <property type="component" value="Unassembled WGS sequence"/>
</dbReference>
<organism evidence="1 2">
    <name type="scientific">Tuber aestivum</name>
    <name type="common">summer truffle</name>
    <dbReference type="NCBI Taxonomy" id="59557"/>
    <lineage>
        <taxon>Eukaryota</taxon>
        <taxon>Fungi</taxon>
        <taxon>Dikarya</taxon>
        <taxon>Ascomycota</taxon>
        <taxon>Pezizomycotina</taxon>
        <taxon>Pezizomycetes</taxon>
        <taxon>Pezizales</taxon>
        <taxon>Tuberaceae</taxon>
        <taxon>Tuber</taxon>
    </lineage>
</organism>
<proteinExistence type="predicted"/>
<sequence length="243" mass="27730">RSNVFPTPVPGEAHHVRPYRPSIIPLYHRRLPYSIGDRANRGEEERSIRCCSSQRGQIYPTYSVEPPPTPRGTVLYPYATYSPSSIISISCSSASLETSEYPLPLTPQPRIDRDSVLKWYSQVAPFGCHYCYPEIQILKIPNLIGYSRQTLTQALSFFFTIDSPRILKELMCTFPAAGLRICLRSFAATNFRTMIYMSHRTISPSILKMKMTVCFRFSGSPERNAILFLEIQVPQLTRTHLTN</sequence>
<accession>A0A292PL17</accession>
<keyword evidence="2" id="KW-1185">Reference proteome</keyword>
<protein>
    <submittedName>
        <fullName evidence="1">Uncharacterized protein</fullName>
    </submittedName>
</protein>
<evidence type="ECO:0000313" key="1">
    <source>
        <dbReference type="EMBL" id="CUS07190.1"/>
    </source>
</evidence>
<dbReference type="AlphaFoldDB" id="A0A292PL17"/>
<evidence type="ECO:0000313" key="2">
    <source>
        <dbReference type="Proteomes" id="UP001412239"/>
    </source>
</evidence>
<name>A0A292PL17_9PEZI</name>
<gene>
    <name evidence="1" type="ORF">GSTUAT00008721001</name>
</gene>
<reference evidence="1" key="1">
    <citation type="submission" date="2015-10" db="EMBL/GenBank/DDBJ databases">
        <authorList>
            <person name="Regsiter A."/>
            <person name="william w."/>
        </authorList>
    </citation>
    <scope>NUCLEOTIDE SEQUENCE</scope>
    <source>
        <strain evidence="1">Montdore</strain>
    </source>
</reference>